<feature type="transmembrane region" description="Helical" evidence="2">
    <location>
        <begin position="67"/>
        <end position="93"/>
    </location>
</feature>
<evidence type="ECO:0000256" key="1">
    <source>
        <dbReference type="SAM" id="MobiDB-lite"/>
    </source>
</evidence>
<dbReference type="InterPro" id="IPR011701">
    <property type="entry name" value="MFS"/>
</dbReference>
<reference evidence="3" key="1">
    <citation type="submission" date="2022-12" db="EMBL/GenBank/DDBJ databases">
        <title>Genome assemblies of Blomia tropicalis.</title>
        <authorList>
            <person name="Cui Y."/>
        </authorList>
    </citation>
    <scope>NUCLEOTIDE SEQUENCE</scope>
    <source>
        <tissue evidence="3">Adult mites</tissue>
    </source>
</reference>
<feature type="transmembrane region" description="Helical" evidence="2">
    <location>
        <begin position="492"/>
        <end position="512"/>
    </location>
</feature>
<proteinExistence type="predicted"/>
<dbReference type="PANTHER" id="PTHR20765:SF1">
    <property type="entry name" value="EQUILIBRATIVE NUCLEOBASE TRANSPORTER 1"/>
    <property type="match status" value="1"/>
</dbReference>
<evidence type="ECO:0000313" key="4">
    <source>
        <dbReference type="Proteomes" id="UP001142055"/>
    </source>
</evidence>
<keyword evidence="2" id="KW-0472">Membrane</keyword>
<feature type="transmembrane region" description="Helical" evidence="2">
    <location>
        <begin position="444"/>
        <end position="465"/>
    </location>
</feature>
<feature type="transmembrane region" description="Helical" evidence="2">
    <location>
        <begin position="518"/>
        <end position="540"/>
    </location>
</feature>
<comment type="caution">
    <text evidence="3">The sequence shown here is derived from an EMBL/GenBank/DDBJ whole genome shotgun (WGS) entry which is preliminary data.</text>
</comment>
<dbReference type="OMA" id="FDAYENA"/>
<dbReference type="PANTHER" id="PTHR20765">
    <property type="entry name" value="SOLUTE CARRIER FAMILY 43 MEMBER 3-RELATED"/>
    <property type="match status" value="1"/>
</dbReference>
<keyword evidence="4" id="KW-1185">Reference proteome</keyword>
<gene>
    <name evidence="3" type="ORF">RDWZM_010054</name>
</gene>
<dbReference type="Proteomes" id="UP001142055">
    <property type="component" value="Chromosome 4"/>
</dbReference>
<dbReference type="InterPro" id="IPR027197">
    <property type="entry name" value="SLC43A3"/>
</dbReference>
<dbReference type="Gene3D" id="1.20.1250.20">
    <property type="entry name" value="MFS general substrate transporter like domains"/>
    <property type="match status" value="1"/>
</dbReference>
<feature type="transmembrane region" description="Helical" evidence="2">
    <location>
        <begin position="134"/>
        <end position="153"/>
    </location>
</feature>
<dbReference type="AlphaFoldDB" id="A0A9Q0LYC0"/>
<feature type="transmembrane region" description="Helical" evidence="2">
    <location>
        <begin position="185"/>
        <end position="208"/>
    </location>
</feature>
<evidence type="ECO:0000256" key="2">
    <source>
        <dbReference type="SAM" id="Phobius"/>
    </source>
</evidence>
<sequence length="587" mass="66508">MMTISPIPSNKMAKVDLFDLEQNQQLVNVTNLQINSAKMATINDEGSINQHDKNDQRSNIISNSLRWTILILTLLENLIFSGIVFGWPALIYILKAEHIYEDLCKLTLLNDHDNSTSPKVSLDCIEQENVLNHAYTIGIFMMGFTSFAWGFALESCGLKLVRIFLNLLITLGCGLLLATNDQMDYLIQPAIILLGLIGVPLRIANMTIADYFPNHRSTIISIYSGAFSASPLVFVLCKYFYDHYGPSVSYIGVMSVLFVLSLMMIPTTFIFLPQPSSNGIKTFNWIQLFRHRTKNDDDDDDKDKQKKEEGEEDKDDEVTFRFIDDETMIDNVDIQHSNMETAVDHNDVEDIDKAYQSPPTYRTKVSSSSIIVPKDKSSYGCLCRLFSNASLNDEIPLSISIYSFSFMVHMLWFSWLNTYMVLYSGSLVLWLSRVTDNEHMISTIIQSFGLIQSTALFIAPMAGYIMDNRIMVAKNTKSNEPIRQRLASAQSAFRSMIITNLALSGGTIARFYDHPIGVYVSIIFITLLRSFLIAVASAYIRVRFPQSHFSRLNGVMCTVGAFFSLLNSPLFYYERLNSTYANYVMII</sequence>
<keyword evidence="2" id="KW-0812">Transmembrane</keyword>
<feature type="transmembrane region" description="Helical" evidence="2">
    <location>
        <begin position="247"/>
        <end position="272"/>
    </location>
</feature>
<organism evidence="3 4">
    <name type="scientific">Blomia tropicalis</name>
    <name type="common">Mite</name>
    <dbReference type="NCBI Taxonomy" id="40697"/>
    <lineage>
        <taxon>Eukaryota</taxon>
        <taxon>Metazoa</taxon>
        <taxon>Ecdysozoa</taxon>
        <taxon>Arthropoda</taxon>
        <taxon>Chelicerata</taxon>
        <taxon>Arachnida</taxon>
        <taxon>Acari</taxon>
        <taxon>Acariformes</taxon>
        <taxon>Sarcoptiformes</taxon>
        <taxon>Astigmata</taxon>
        <taxon>Glycyphagoidea</taxon>
        <taxon>Echimyopodidae</taxon>
        <taxon>Blomia</taxon>
    </lineage>
</organism>
<evidence type="ECO:0008006" key="5">
    <source>
        <dbReference type="Google" id="ProtNLM"/>
    </source>
</evidence>
<evidence type="ECO:0000313" key="3">
    <source>
        <dbReference type="EMBL" id="KAJ6215554.1"/>
    </source>
</evidence>
<protein>
    <recommendedName>
        <fullName evidence="5">Solute carrier family 43 member 3-like</fullName>
    </recommendedName>
</protein>
<feature type="transmembrane region" description="Helical" evidence="2">
    <location>
        <begin position="220"/>
        <end position="241"/>
    </location>
</feature>
<feature type="transmembrane region" description="Helical" evidence="2">
    <location>
        <begin position="410"/>
        <end position="432"/>
    </location>
</feature>
<accession>A0A9Q0LYC0</accession>
<dbReference type="GO" id="GO:0022857">
    <property type="term" value="F:transmembrane transporter activity"/>
    <property type="evidence" value="ECO:0007669"/>
    <property type="project" value="InterPro"/>
</dbReference>
<dbReference type="InterPro" id="IPR036259">
    <property type="entry name" value="MFS_trans_sf"/>
</dbReference>
<name>A0A9Q0LYC0_BLOTA</name>
<keyword evidence="2" id="KW-1133">Transmembrane helix</keyword>
<dbReference type="EMBL" id="JAPWDV010000004">
    <property type="protein sequence ID" value="KAJ6215554.1"/>
    <property type="molecule type" value="Genomic_DNA"/>
</dbReference>
<dbReference type="Pfam" id="PF07690">
    <property type="entry name" value="MFS_1"/>
    <property type="match status" value="1"/>
</dbReference>
<feature type="transmembrane region" description="Helical" evidence="2">
    <location>
        <begin position="552"/>
        <end position="573"/>
    </location>
</feature>
<feature type="region of interest" description="Disordered" evidence="1">
    <location>
        <begin position="294"/>
        <end position="316"/>
    </location>
</feature>
<feature type="transmembrane region" description="Helical" evidence="2">
    <location>
        <begin position="160"/>
        <end position="179"/>
    </location>
</feature>
<dbReference type="SUPFAM" id="SSF103473">
    <property type="entry name" value="MFS general substrate transporter"/>
    <property type="match status" value="1"/>
</dbReference>